<protein>
    <submittedName>
        <fullName evidence="1">Uncharacterized protein</fullName>
    </submittedName>
</protein>
<evidence type="ECO:0000313" key="1">
    <source>
        <dbReference type="EMBL" id="RXJ71233.1"/>
    </source>
</evidence>
<name>A0A4Q0YLC4_9GAMM</name>
<sequence length="123" mass="14090">MGKQITLADGDIQRIVDDIVSHIRLYHHYVLGKCNGNLELRYYEFTVSELACCIQAESGAVERVIKGLCQRLLTIKLRKDTQNLNGFDYTLLFSRVSYRNDRIIVYLNDDALACIDEFSPMPA</sequence>
<dbReference type="RefSeq" id="WP_129123957.1">
    <property type="nucleotide sequence ID" value="NZ_PEIB01000039.1"/>
</dbReference>
<dbReference type="EMBL" id="PEIB01000039">
    <property type="protein sequence ID" value="RXJ71233.1"/>
    <property type="molecule type" value="Genomic_DNA"/>
</dbReference>
<dbReference type="AlphaFoldDB" id="A0A4Q0YLC4"/>
<evidence type="ECO:0000313" key="2">
    <source>
        <dbReference type="Proteomes" id="UP000290287"/>
    </source>
</evidence>
<organism evidence="1 2">
    <name type="scientific">Veronia nyctiphanis</name>
    <dbReference type="NCBI Taxonomy" id="1278244"/>
    <lineage>
        <taxon>Bacteria</taxon>
        <taxon>Pseudomonadati</taxon>
        <taxon>Pseudomonadota</taxon>
        <taxon>Gammaproteobacteria</taxon>
        <taxon>Vibrionales</taxon>
        <taxon>Vibrionaceae</taxon>
        <taxon>Veronia</taxon>
    </lineage>
</organism>
<accession>A0A4Q0YLC4</accession>
<dbReference type="OrthoDB" id="9994821at2"/>
<proteinExistence type="predicted"/>
<keyword evidence="2" id="KW-1185">Reference proteome</keyword>
<comment type="caution">
    <text evidence="1">The sequence shown here is derived from an EMBL/GenBank/DDBJ whole genome shotgun (WGS) entry which is preliminary data.</text>
</comment>
<reference evidence="1 2" key="1">
    <citation type="submission" date="2017-10" db="EMBL/GenBank/DDBJ databases">
        <title>Nyctiphanis sp. nov., isolated from the stomach of the euphausiid Nyctiphanes simplex (Hansen, 1911) in the Gulf of California.</title>
        <authorList>
            <person name="Gomez-Gil B."/>
            <person name="Aguilar-Mendez M."/>
            <person name="Lopez-Cortes A."/>
            <person name="Gomez-Gutierrez J."/>
            <person name="Roque A."/>
            <person name="Lang E."/>
            <person name="Gonzalez-Castillo A."/>
        </authorList>
    </citation>
    <scope>NUCLEOTIDE SEQUENCE [LARGE SCALE GENOMIC DNA]</scope>
    <source>
        <strain evidence="1 2">CAIM 600</strain>
    </source>
</reference>
<dbReference type="Proteomes" id="UP000290287">
    <property type="component" value="Unassembled WGS sequence"/>
</dbReference>
<gene>
    <name evidence="1" type="ORF">CS022_21465</name>
</gene>